<keyword evidence="1" id="KW-0732">Signal</keyword>
<evidence type="ECO:0000313" key="2">
    <source>
        <dbReference type="EMBL" id="AMD20372.1"/>
    </source>
</evidence>
<keyword evidence="3" id="KW-1185">Reference proteome</keyword>
<protein>
    <submittedName>
        <fullName evidence="2">HDL372Wp</fullName>
    </submittedName>
</protein>
<gene>
    <name evidence="2" type="ORF">AW171_hschr42263</name>
</gene>
<feature type="chain" id="PRO_5007167093" evidence="1">
    <location>
        <begin position="21"/>
        <end position="172"/>
    </location>
</feature>
<evidence type="ECO:0000313" key="3">
    <source>
        <dbReference type="Proteomes" id="UP000243052"/>
    </source>
</evidence>
<name>A0A120K245_9SACH</name>
<dbReference type="Proteomes" id="UP000243052">
    <property type="component" value="Chromosome iv"/>
</dbReference>
<dbReference type="OrthoDB" id="10283422at2759"/>
<dbReference type="RefSeq" id="XP_017987368.1">
    <property type="nucleotide sequence ID" value="XM_018132054.1"/>
</dbReference>
<evidence type="ECO:0000256" key="1">
    <source>
        <dbReference type="SAM" id="SignalP"/>
    </source>
</evidence>
<sequence>MTFNLLISLAKFWIVAQTLSIIIEHLKNSKYGPFRSKSVMSKDRRVGLPHLVKIVRSKELIKCSRDITLTIDMSERMQQIKKAYINQRKLPMLTSNTSDISDNDYDHILSIREASLRFSNKLETMAVDSDFEIPIAYFTNDEEIFAFTDAHEFQLQNEYSYITEDSFRRWQH</sequence>
<feature type="signal peptide" evidence="1">
    <location>
        <begin position="1"/>
        <end position="20"/>
    </location>
</feature>
<dbReference type="EMBL" id="CP014244">
    <property type="protein sequence ID" value="AMD20372.1"/>
    <property type="molecule type" value="Genomic_DNA"/>
</dbReference>
<reference evidence="2 3" key="1">
    <citation type="submission" date="2016-01" db="EMBL/GenBank/DDBJ databases">
        <title>Genome sequence of the yeast Holleya sinecauda.</title>
        <authorList>
            <person name="Dietrich F.S."/>
        </authorList>
    </citation>
    <scope>NUCLEOTIDE SEQUENCE [LARGE SCALE GENOMIC DNA]</scope>
    <source>
        <strain evidence="2 3">ATCC 58844</strain>
    </source>
</reference>
<proteinExistence type="predicted"/>
<dbReference type="GeneID" id="28723616"/>
<dbReference type="AlphaFoldDB" id="A0A120K245"/>
<accession>A0A120K245</accession>
<organism evidence="2 3">
    <name type="scientific">Eremothecium sinecaudum</name>
    <dbReference type="NCBI Taxonomy" id="45286"/>
    <lineage>
        <taxon>Eukaryota</taxon>
        <taxon>Fungi</taxon>
        <taxon>Dikarya</taxon>
        <taxon>Ascomycota</taxon>
        <taxon>Saccharomycotina</taxon>
        <taxon>Saccharomycetes</taxon>
        <taxon>Saccharomycetales</taxon>
        <taxon>Saccharomycetaceae</taxon>
        <taxon>Eremothecium</taxon>
    </lineage>
</organism>